<evidence type="ECO:0000259" key="8">
    <source>
        <dbReference type="Pfam" id="PF25917"/>
    </source>
</evidence>
<dbReference type="Pfam" id="PF25967">
    <property type="entry name" value="RND-MFP_C"/>
    <property type="match status" value="1"/>
</dbReference>
<dbReference type="InterPro" id="IPR006143">
    <property type="entry name" value="RND_pump_MFP"/>
</dbReference>
<evidence type="ECO:0000256" key="2">
    <source>
        <dbReference type="ARBA" id="ARBA00009477"/>
    </source>
</evidence>
<dbReference type="Pfam" id="PF25917">
    <property type="entry name" value="BSH_RND"/>
    <property type="match status" value="1"/>
</dbReference>
<evidence type="ECO:0000313" key="11">
    <source>
        <dbReference type="Proteomes" id="UP000539175"/>
    </source>
</evidence>
<dbReference type="InterPro" id="IPR058627">
    <property type="entry name" value="MdtA-like_C"/>
</dbReference>
<evidence type="ECO:0000259" key="7">
    <source>
        <dbReference type="Pfam" id="PF25876"/>
    </source>
</evidence>
<dbReference type="SUPFAM" id="SSF111369">
    <property type="entry name" value="HlyD-like secretion proteins"/>
    <property type="match status" value="1"/>
</dbReference>
<feature type="domain" description="Multidrug resistance protein MdtA-like barrel-sandwich hybrid" evidence="8">
    <location>
        <begin position="58"/>
        <end position="213"/>
    </location>
</feature>
<keyword evidence="11" id="KW-1185">Reference proteome</keyword>
<evidence type="ECO:0000256" key="3">
    <source>
        <dbReference type="ARBA" id="ARBA00022448"/>
    </source>
</evidence>
<feature type="domain" description="Multidrug resistance protein MdtA-like C-terminal permuted SH3" evidence="9">
    <location>
        <begin position="324"/>
        <end position="383"/>
    </location>
</feature>
<dbReference type="GO" id="GO:0030313">
    <property type="term" value="C:cell envelope"/>
    <property type="evidence" value="ECO:0007669"/>
    <property type="project" value="UniProtKB-SubCell"/>
</dbReference>
<protein>
    <submittedName>
        <fullName evidence="10">Macrolide-specific efflux system membrane fusion protein</fullName>
    </submittedName>
</protein>
<evidence type="ECO:0000256" key="4">
    <source>
        <dbReference type="ARBA" id="ARBA00023054"/>
    </source>
</evidence>
<dbReference type="Pfam" id="PF25876">
    <property type="entry name" value="HH_MFP_RND"/>
    <property type="match status" value="1"/>
</dbReference>
<dbReference type="GO" id="GO:1990961">
    <property type="term" value="P:xenobiotic detoxification by transmembrane export across the plasma membrane"/>
    <property type="evidence" value="ECO:0007669"/>
    <property type="project" value="InterPro"/>
</dbReference>
<dbReference type="GO" id="GO:1990195">
    <property type="term" value="C:macrolide transmembrane transporter complex"/>
    <property type="evidence" value="ECO:0007669"/>
    <property type="project" value="InterPro"/>
</dbReference>
<sequence length="415" mass="42872">MKKSILIAGGVLALAGAGFAAKSFLFRPSPPAFMTAPVMVGDVEESILANGKLKPARLVAVGSQATGRVTALKVALGQRVAKGDLVATIDSTTQENNLKTEQAALASVRAQRDEKVAALTLAQQTLARQQAMTPLRAVSQADLQSAESDVAQYKAQIKSLDAQIVEAEVAVSTAAINLGYTQITAPIDGTVLSIVTQEGQTVNAAQSAPTIVILGQLDTMTVRTEISEADVVRVAPGRPVYFTILGDRDHRYDTTLTSIEPAPESITSDSSITSSSSTSSSSSSSSSSTAIYYNGLFNIPNPEGRLRTYMTAEVHIVLGQAKGVLTVPSSALAKGPDGAHMVRVMDSQGQITPRRVEIGLNNKVTAEVKSGLKQGERVVTGELSGDAKTNTSMMMGPPPGGGGGPPPGGGGGPGF</sequence>
<evidence type="ECO:0000313" key="10">
    <source>
        <dbReference type="EMBL" id="MBB6250853.1"/>
    </source>
</evidence>
<dbReference type="InterPro" id="IPR058625">
    <property type="entry name" value="MdtA-like_BSH"/>
</dbReference>
<proteinExistence type="inferred from homology"/>
<evidence type="ECO:0000256" key="5">
    <source>
        <dbReference type="SAM" id="Coils"/>
    </source>
</evidence>
<feature type="region of interest" description="Disordered" evidence="6">
    <location>
        <begin position="258"/>
        <end position="288"/>
    </location>
</feature>
<keyword evidence="4 5" id="KW-0175">Coiled coil</keyword>
<evidence type="ECO:0000256" key="6">
    <source>
        <dbReference type="SAM" id="MobiDB-lite"/>
    </source>
</evidence>
<dbReference type="PANTHER" id="PTHR30469:SF33">
    <property type="entry name" value="SLR1207 PROTEIN"/>
    <property type="match status" value="1"/>
</dbReference>
<dbReference type="InterPro" id="IPR058624">
    <property type="entry name" value="MdtA-like_HH"/>
</dbReference>
<dbReference type="EMBL" id="JACIIZ010000003">
    <property type="protein sequence ID" value="MBB6250853.1"/>
    <property type="molecule type" value="Genomic_DNA"/>
</dbReference>
<dbReference type="GO" id="GO:0015562">
    <property type="term" value="F:efflux transmembrane transporter activity"/>
    <property type="evidence" value="ECO:0007669"/>
    <property type="project" value="TreeGrafter"/>
</dbReference>
<feature type="compositionally biased region" description="Pro residues" evidence="6">
    <location>
        <begin position="396"/>
        <end position="408"/>
    </location>
</feature>
<comment type="similarity">
    <text evidence="2">Belongs to the membrane fusion protein (MFP) (TC 8.A.1) family.</text>
</comment>
<comment type="caution">
    <text evidence="10">The sequence shown here is derived from an EMBL/GenBank/DDBJ whole genome shotgun (WGS) entry which is preliminary data.</text>
</comment>
<dbReference type="Gene3D" id="2.40.50.100">
    <property type="match status" value="1"/>
</dbReference>
<dbReference type="RefSeq" id="WP_184798816.1">
    <property type="nucleotide sequence ID" value="NZ_JACIIZ010000003.1"/>
</dbReference>
<dbReference type="InterPro" id="IPR030190">
    <property type="entry name" value="MacA_alpha-hairpin_sf"/>
</dbReference>
<feature type="region of interest" description="Disordered" evidence="6">
    <location>
        <begin position="387"/>
        <end position="415"/>
    </location>
</feature>
<dbReference type="Gene3D" id="2.40.30.170">
    <property type="match status" value="1"/>
</dbReference>
<comment type="subcellular location">
    <subcellularLocation>
        <location evidence="1">Cell envelope</location>
    </subcellularLocation>
</comment>
<dbReference type="AlphaFoldDB" id="A0A7X0AVG9"/>
<gene>
    <name evidence="10" type="ORF">FHS74_001398</name>
</gene>
<dbReference type="PANTHER" id="PTHR30469">
    <property type="entry name" value="MULTIDRUG RESISTANCE PROTEIN MDTA"/>
    <property type="match status" value="1"/>
</dbReference>
<dbReference type="GO" id="GO:1990281">
    <property type="term" value="C:efflux pump complex"/>
    <property type="evidence" value="ECO:0007669"/>
    <property type="project" value="TreeGrafter"/>
</dbReference>
<dbReference type="NCBIfam" id="TIGR01730">
    <property type="entry name" value="RND_mfp"/>
    <property type="match status" value="1"/>
</dbReference>
<dbReference type="Proteomes" id="UP000539175">
    <property type="component" value="Unassembled WGS sequence"/>
</dbReference>
<keyword evidence="3" id="KW-0813">Transport</keyword>
<dbReference type="GO" id="GO:0019898">
    <property type="term" value="C:extrinsic component of membrane"/>
    <property type="evidence" value="ECO:0007669"/>
    <property type="project" value="InterPro"/>
</dbReference>
<evidence type="ECO:0000259" key="9">
    <source>
        <dbReference type="Pfam" id="PF25967"/>
    </source>
</evidence>
<name>A0A7X0AVG9_9PROT</name>
<dbReference type="Gene3D" id="2.40.420.20">
    <property type="match status" value="1"/>
</dbReference>
<organism evidence="10 11">
    <name type="scientific">Nitrospirillum iridis</name>
    <dbReference type="NCBI Taxonomy" id="765888"/>
    <lineage>
        <taxon>Bacteria</taxon>
        <taxon>Pseudomonadati</taxon>
        <taxon>Pseudomonadota</taxon>
        <taxon>Alphaproteobacteria</taxon>
        <taxon>Rhodospirillales</taxon>
        <taxon>Azospirillaceae</taxon>
        <taxon>Nitrospirillum</taxon>
    </lineage>
</organism>
<feature type="domain" description="Multidrug resistance protein MdtA-like alpha-helical hairpin" evidence="7">
    <location>
        <begin position="105"/>
        <end position="181"/>
    </location>
</feature>
<accession>A0A7X0AVG9</accession>
<evidence type="ECO:0000256" key="1">
    <source>
        <dbReference type="ARBA" id="ARBA00004196"/>
    </source>
</evidence>
<dbReference type="Gene3D" id="6.10.140.1990">
    <property type="match status" value="1"/>
</dbReference>
<feature type="compositionally biased region" description="Low complexity" evidence="6">
    <location>
        <begin position="265"/>
        <end position="288"/>
    </location>
</feature>
<feature type="coiled-coil region" evidence="5">
    <location>
        <begin position="136"/>
        <end position="170"/>
    </location>
</feature>
<reference evidence="10 11" key="1">
    <citation type="submission" date="2020-08" db="EMBL/GenBank/DDBJ databases">
        <title>Genomic Encyclopedia of Type Strains, Phase IV (KMG-IV): sequencing the most valuable type-strain genomes for metagenomic binning, comparative biology and taxonomic classification.</title>
        <authorList>
            <person name="Goeker M."/>
        </authorList>
    </citation>
    <scope>NUCLEOTIDE SEQUENCE [LARGE SCALE GENOMIC DNA]</scope>
    <source>
        <strain evidence="10 11">DSM 22198</strain>
    </source>
</reference>